<dbReference type="CDD" id="cd04666">
    <property type="entry name" value="NUDIX_DIPP2_like_Nudt4"/>
    <property type="match status" value="1"/>
</dbReference>
<dbReference type="SUPFAM" id="SSF55811">
    <property type="entry name" value="Nudix"/>
    <property type="match status" value="1"/>
</dbReference>
<evidence type="ECO:0000256" key="2">
    <source>
        <dbReference type="ARBA" id="ARBA00022723"/>
    </source>
</evidence>
<feature type="domain" description="Nudix hydrolase" evidence="5">
    <location>
        <begin position="41"/>
        <end position="204"/>
    </location>
</feature>
<dbReference type="InterPro" id="IPR000086">
    <property type="entry name" value="NUDIX_hydrolase_dom"/>
</dbReference>
<sequence>MLKGPKKITTDHRNYINSKNYLDTYVSIAGTDRSTNLFIKDYRVVAGCFPIDLKSKKILMIKHAKGGNFIIPRGGVEYDELRYKKEDSEKFQNFEKIPNAAYCFMEGGMRETWEEAGVKGKITKDLGHYYYCDSNNKNENYEAWIKRKKKMFPKSIEYYYQMEVDEVSEEWPEKGKRIQKWLELDQAVWHIVSNGRFSAFKALLKTDLVEDKNEFYKGYFESDLKEDAYKVFFRNKSYKKYSEEVSEACVVLVDIVLNKNRDKILVNENDKIKFQKVNMVDEPFIWRSSALFKWAKTKKIDEIKFISLQDPVGFVKKQNAEMVDSVDNLDLGTYEYAVTCCIYELDDKFEMNGRKWVNINDWRKNLDGIGKIVNGFLKKDDEDLAQEMEKMKI</sequence>
<dbReference type="Proteomes" id="UP000095358">
    <property type="component" value="Unassembled WGS sequence"/>
</dbReference>
<dbReference type="OrthoDB" id="3971373at2759"/>
<dbReference type="PANTHER" id="PTHR12629">
    <property type="entry name" value="DIPHOSPHOINOSITOL POLYPHOSPHATE PHOSPHOHYDROLASE"/>
    <property type="match status" value="1"/>
</dbReference>
<dbReference type="PROSITE" id="PS51462">
    <property type="entry name" value="NUDIX"/>
    <property type="match status" value="1"/>
</dbReference>
<dbReference type="PANTHER" id="PTHR12629:SF0">
    <property type="entry name" value="DIPHOSPHOINOSITOL-POLYPHOSPHATE DIPHOSPHATASE"/>
    <property type="match status" value="1"/>
</dbReference>
<dbReference type="STRING" id="29833.A0A1E5RYH9"/>
<dbReference type="VEuPathDB" id="FungiDB:AWRI3580_g1069"/>
<gene>
    <name evidence="6" type="ORF">AWRI3580_g1069</name>
</gene>
<keyword evidence="7" id="KW-1185">Reference proteome</keyword>
<proteinExistence type="predicted"/>
<keyword evidence="2" id="KW-0479">Metal-binding</keyword>
<organism evidence="6 7">
    <name type="scientific">Hanseniaspora uvarum</name>
    <name type="common">Yeast</name>
    <name type="synonym">Kloeckera apiculata</name>
    <dbReference type="NCBI Taxonomy" id="29833"/>
    <lineage>
        <taxon>Eukaryota</taxon>
        <taxon>Fungi</taxon>
        <taxon>Dikarya</taxon>
        <taxon>Ascomycota</taxon>
        <taxon>Saccharomycotina</taxon>
        <taxon>Saccharomycetes</taxon>
        <taxon>Saccharomycodales</taxon>
        <taxon>Saccharomycodaceae</taxon>
        <taxon>Hanseniaspora</taxon>
    </lineage>
</organism>
<dbReference type="GO" id="GO:0016462">
    <property type="term" value="F:pyrophosphatase activity"/>
    <property type="evidence" value="ECO:0007669"/>
    <property type="project" value="InterPro"/>
</dbReference>
<dbReference type="InterPro" id="IPR015797">
    <property type="entry name" value="NUDIX_hydrolase-like_dom_sf"/>
</dbReference>
<dbReference type="GO" id="GO:0005634">
    <property type="term" value="C:nucleus"/>
    <property type="evidence" value="ECO:0007669"/>
    <property type="project" value="TreeGrafter"/>
</dbReference>
<evidence type="ECO:0000256" key="1">
    <source>
        <dbReference type="ARBA" id="ARBA00001946"/>
    </source>
</evidence>
<evidence type="ECO:0000256" key="4">
    <source>
        <dbReference type="ARBA" id="ARBA00022842"/>
    </source>
</evidence>
<dbReference type="GO" id="GO:0046872">
    <property type="term" value="F:metal ion binding"/>
    <property type="evidence" value="ECO:0007669"/>
    <property type="project" value="UniProtKB-KW"/>
</dbReference>
<evidence type="ECO:0000256" key="3">
    <source>
        <dbReference type="ARBA" id="ARBA00022801"/>
    </source>
</evidence>
<keyword evidence="3" id="KW-0378">Hydrolase</keyword>
<evidence type="ECO:0000313" key="7">
    <source>
        <dbReference type="Proteomes" id="UP000095358"/>
    </source>
</evidence>
<name>A0A1E5RYH9_HANUV</name>
<protein>
    <recommendedName>
        <fullName evidence="5">Nudix hydrolase domain-containing protein</fullName>
    </recommendedName>
</protein>
<dbReference type="AlphaFoldDB" id="A0A1E5RYH9"/>
<evidence type="ECO:0000313" key="6">
    <source>
        <dbReference type="EMBL" id="OEJ91805.1"/>
    </source>
</evidence>
<reference evidence="7" key="1">
    <citation type="journal article" date="2016" name="Genome Announc.">
        <title>Genome sequences of three species of Hanseniaspora isolated from spontaneous wine fermentations.</title>
        <authorList>
            <person name="Sternes P.R."/>
            <person name="Lee D."/>
            <person name="Kutyna D.R."/>
            <person name="Borneman A.R."/>
        </authorList>
    </citation>
    <scope>NUCLEOTIDE SEQUENCE [LARGE SCALE GENOMIC DNA]</scope>
    <source>
        <strain evidence="7">AWRI3580</strain>
    </source>
</reference>
<dbReference type="GO" id="GO:0005737">
    <property type="term" value="C:cytoplasm"/>
    <property type="evidence" value="ECO:0007669"/>
    <property type="project" value="TreeGrafter"/>
</dbReference>
<accession>A0A1E5RYH9</accession>
<dbReference type="EMBL" id="LPNN01000002">
    <property type="protein sequence ID" value="OEJ91805.1"/>
    <property type="molecule type" value="Genomic_DNA"/>
</dbReference>
<evidence type="ECO:0000259" key="5">
    <source>
        <dbReference type="PROSITE" id="PS51462"/>
    </source>
</evidence>
<dbReference type="Gene3D" id="3.90.79.10">
    <property type="entry name" value="Nucleoside Triphosphate Pyrophosphohydrolase"/>
    <property type="match status" value="1"/>
</dbReference>
<comment type="caution">
    <text evidence="6">The sequence shown here is derived from an EMBL/GenBank/DDBJ whole genome shotgun (WGS) entry which is preliminary data.</text>
</comment>
<keyword evidence="4" id="KW-0460">Magnesium</keyword>
<comment type="cofactor">
    <cofactor evidence="1">
        <name>Mg(2+)</name>
        <dbReference type="ChEBI" id="CHEBI:18420"/>
    </cofactor>
</comment>
<dbReference type="InterPro" id="IPR047198">
    <property type="entry name" value="DDP-like_NUDIX"/>
</dbReference>